<dbReference type="AlphaFoldDB" id="A0AAN2L3F7"/>
<proteinExistence type="predicted"/>
<gene>
    <name evidence="1" type="ORF">PS652_02919</name>
</gene>
<evidence type="ECO:0008006" key="3">
    <source>
        <dbReference type="Google" id="ProtNLM"/>
    </source>
</evidence>
<evidence type="ECO:0000313" key="1">
    <source>
        <dbReference type="EMBL" id="CAK9890086.1"/>
    </source>
</evidence>
<accession>A0AAN2L3F7</accession>
<organism evidence="1 2">
    <name type="scientific">Pseudomonas fluorescens</name>
    <dbReference type="NCBI Taxonomy" id="294"/>
    <lineage>
        <taxon>Bacteria</taxon>
        <taxon>Pseudomonadati</taxon>
        <taxon>Pseudomonadota</taxon>
        <taxon>Gammaproteobacteria</taxon>
        <taxon>Pseudomonadales</taxon>
        <taxon>Pseudomonadaceae</taxon>
        <taxon>Pseudomonas</taxon>
    </lineage>
</organism>
<dbReference type="Proteomes" id="UP000326595">
    <property type="component" value="Chromosome"/>
</dbReference>
<dbReference type="RefSeq" id="WP_338918756.1">
    <property type="nucleotide sequence ID" value="NZ_OZ024668.1"/>
</dbReference>
<name>A0AAN2L3F7_PSEFL</name>
<evidence type="ECO:0000313" key="2">
    <source>
        <dbReference type="Proteomes" id="UP000326595"/>
    </source>
</evidence>
<sequence>MINPSHVNPIWLIKNKETGPAFDMAMIDVRHRYWNHYYHVDGGRQRDVLLALNDLGPRPFFAMPRAQVEQLLTCCFAGNNQKEEIVKAVIPEFPTARVAPLISFFKFAFLRLWMEKKVILPLGWSSPINNDVILDEIIQEHTKNCPLLVKIRAINPVSSLGYEGGMTKKNRELRATGWLRLLLASNLHDAENFTAEVARDLKLRSFGCKSELARFYTDDFSLFLANASNNPWMRDAVNRILAESREQAKQARKLTHESVQLKKANKQHLQMVEKTRFYLEGTDHSIERFATIFSDARDLSRAFRMDNSPTLPGGLELLPKKVIKFCQMLNTTYLAFLKSRRLESQKNHRTSLYYLLAYCGPYLYQFFMDRDGNLDSYPTTFNDFTCAIYITADVDLLKEVCGFEKDLPETLLTMIKIIMEINQNTPDTQYQRTYPIEGFFDYIISQSAAIPNAEKVRNSFSPDCYPKLIRKWGTIKKPIPRMYFSTFISMLYSLEYLTIHLNGMADGAEPGIVEGELKYPTLSELVHGSDWAGLWGTAAMSCAGVDFKALNFTPIFYHNGKPRPFTYIPKFYRISDMHINGTVQPRIIMNDVRSTLLMCETGIRQHHLLWLDVDRYANYVERNTRRPLAPLLVSSDKAHGEWTAIVSHRVIELLDRQNDWYGRCTDPSFKNSIWYNMNKNSKFGRLRPLFRLAISPGGWTNYDPFRLLLLCLQHFIKSELGDMRCPDIVWCKPPIGTTDKIQYITDNSTEALSSITASTLTSDYTPHGLRAGFVSEAIKFLPPSIVGQWLTGQSEALVSYYSVFDESDLGMTHQQMLCMSLMSNQDKLSTGDFPELAETISKLNRTIQKDIAADPVTAISKHRLMSLSSVKQESDTGLDRIIAKEVSELAFNTTHICPFNNTCPKEVLDLFGEPNCCSACPFAIRGVAHLPAISAKKDKYRELMAGTLTLIQQYLARKPSARISTELEQLEAENDRFAREACLLEAIEIQLVQMYEKGLEQEFMVKDRQEVLRHYERLSLPEEARLLKRLIDVQNFPDASSDDLSMKLAHLRHVLLMKEGDLSKILGVDPDKTTPIANKVAAQISGMVKSGAINEYELFAASSGDLDAIKQLISTPKQTLQLTHMVA</sequence>
<dbReference type="EMBL" id="OZ024668">
    <property type="protein sequence ID" value="CAK9890086.1"/>
    <property type="molecule type" value="Genomic_DNA"/>
</dbReference>
<protein>
    <recommendedName>
        <fullName evidence="3">Integrase</fullName>
    </recommendedName>
</protein>
<reference evidence="1 2" key="1">
    <citation type="submission" date="2024-03" db="EMBL/GenBank/DDBJ databases">
        <authorList>
            <person name="Alaster D. Moffat"/>
            <person name="Govind Chandra"/>
            <person name="Andrew W. Truman"/>
        </authorList>
    </citation>
    <scope>NUCLEOTIDE SEQUENCE [LARGE SCALE GENOMIC DNA]</scope>
    <source>
        <strain evidence="1">PS652</strain>
    </source>
</reference>